<feature type="compositionally biased region" description="Basic and acidic residues" evidence="5">
    <location>
        <begin position="299"/>
        <end position="310"/>
    </location>
</feature>
<dbReference type="PhylomeDB" id="A0A060S4U7"/>
<feature type="compositionally biased region" description="Basic and acidic residues" evidence="5">
    <location>
        <begin position="912"/>
        <end position="921"/>
    </location>
</feature>
<feature type="compositionally biased region" description="Acidic residues" evidence="5">
    <location>
        <begin position="799"/>
        <end position="812"/>
    </location>
</feature>
<dbReference type="GO" id="GO:0005765">
    <property type="term" value="C:lysosomal membrane"/>
    <property type="evidence" value="ECO:0007669"/>
    <property type="project" value="UniProtKB-SubCell"/>
</dbReference>
<feature type="compositionally biased region" description="Basic and acidic residues" evidence="5">
    <location>
        <begin position="728"/>
        <end position="749"/>
    </location>
</feature>
<keyword evidence="6" id="KW-0812">Transmembrane</keyword>
<feature type="compositionally biased region" description="Low complexity" evidence="5">
    <location>
        <begin position="877"/>
        <end position="886"/>
    </location>
</feature>
<feature type="compositionally biased region" description="Low complexity" evidence="5">
    <location>
        <begin position="716"/>
        <end position="727"/>
    </location>
</feature>
<reference evidence="8" key="1">
    <citation type="submission" date="2014-01" db="EMBL/GenBank/DDBJ databases">
        <authorList>
            <person name="Aslett M."/>
        </authorList>
    </citation>
    <scope>NUCLEOTIDE SEQUENCE</scope>
    <source>
        <strain evidence="8">CDC</strain>
    </source>
</reference>
<evidence type="ECO:0000256" key="7">
    <source>
        <dbReference type="SAM" id="SignalP"/>
    </source>
</evidence>
<evidence type="ECO:0000256" key="3">
    <source>
        <dbReference type="ARBA" id="ARBA00004656"/>
    </source>
</evidence>
<dbReference type="AlphaFoldDB" id="A0A060S4U7"/>
<feature type="compositionally biased region" description="Basic and acidic residues" evidence="5">
    <location>
        <begin position="844"/>
        <end position="858"/>
    </location>
</feature>
<proteinExistence type="predicted"/>
<evidence type="ECO:0000313" key="8">
    <source>
        <dbReference type="EMBL" id="CDO66686.1"/>
    </source>
</evidence>
<feature type="compositionally biased region" description="Basic and acidic residues" evidence="5">
    <location>
        <begin position="813"/>
        <end position="823"/>
    </location>
</feature>
<feature type="compositionally biased region" description="Acidic residues" evidence="5">
    <location>
        <begin position="859"/>
        <end position="868"/>
    </location>
</feature>
<feature type="coiled-coil region" evidence="4">
    <location>
        <begin position="422"/>
        <end position="449"/>
    </location>
</feature>
<dbReference type="EMBL" id="HG810775">
    <property type="protein sequence ID" value="CDO66686.1"/>
    <property type="molecule type" value="Genomic_DNA"/>
</dbReference>
<dbReference type="VEuPathDB" id="PlasmoDB:PRCDC_1420000"/>
<feature type="compositionally biased region" description="Low complexity" evidence="5">
    <location>
        <begin position="311"/>
        <end position="322"/>
    </location>
</feature>
<evidence type="ECO:0000313" key="9">
    <source>
        <dbReference type="Proteomes" id="UP000027581"/>
    </source>
</evidence>
<keyword evidence="9" id="KW-1185">Reference proteome</keyword>
<evidence type="ECO:0000256" key="6">
    <source>
        <dbReference type="SAM" id="Phobius"/>
    </source>
</evidence>
<keyword evidence="6" id="KW-1133">Transmembrane helix</keyword>
<feature type="region of interest" description="Disordered" evidence="5">
    <location>
        <begin position="687"/>
        <end position="946"/>
    </location>
</feature>
<dbReference type="GO" id="GO:0005768">
    <property type="term" value="C:endosome"/>
    <property type="evidence" value="ECO:0007669"/>
    <property type="project" value="UniProtKB-SubCell"/>
</dbReference>
<feature type="signal peptide" evidence="7">
    <location>
        <begin position="1"/>
        <end position="22"/>
    </location>
</feature>
<protein>
    <submittedName>
        <fullName evidence="8">Surface protein, Pf113</fullName>
    </submittedName>
</protein>
<dbReference type="Proteomes" id="UP000027581">
    <property type="component" value="Unassembled WGS sequence"/>
</dbReference>
<evidence type="ECO:0000256" key="2">
    <source>
        <dbReference type="ARBA" id="ARBA00004177"/>
    </source>
</evidence>
<feature type="compositionally biased region" description="Low complexity" evidence="5">
    <location>
        <begin position="687"/>
        <end position="698"/>
    </location>
</feature>
<reference evidence="8" key="2">
    <citation type="submission" date="2014-05" db="EMBL/GenBank/DDBJ databases">
        <title>The genome sequences of chimpanzee malaria parasites reveal the path to human adaptation.</title>
        <authorList>
            <person name="Otto T.D."/>
            <person name="Rayner J.C."/>
            <person name="Boehme U."/>
            <person name="Pain A."/>
            <person name="Spottiswoode N."/>
            <person name="Sanders M."/>
            <person name="Quail M."/>
            <person name="Ollomo B."/>
            <person name="Renaud F."/>
            <person name="Thomas A.W."/>
            <person name="Prugnolle F."/>
            <person name="Conway D.J."/>
            <person name="Newbold C."/>
            <person name="Berriman M."/>
        </authorList>
    </citation>
    <scope>NUCLEOTIDE SEQUENCE [LARGE SCALE GENOMIC DNA]</scope>
    <source>
        <strain evidence="8">CDC</strain>
    </source>
</reference>
<dbReference type="VEuPathDB" id="PlasmoDB:PRG01_1420400"/>
<feature type="compositionally biased region" description="Acidic residues" evidence="5">
    <location>
        <begin position="750"/>
        <end position="760"/>
    </location>
</feature>
<keyword evidence="6" id="KW-0472">Membrane</keyword>
<comment type="subcellular location">
    <subcellularLocation>
        <location evidence="1">Endomembrane system</location>
        <topology evidence="1">Multi-pass membrane protein</topology>
    </subcellularLocation>
    <subcellularLocation>
        <location evidence="2">Endosome</location>
    </subcellularLocation>
    <subcellularLocation>
        <location evidence="3">Lysosome membrane</location>
    </subcellularLocation>
</comment>
<dbReference type="CDD" id="cd22847">
    <property type="entry name" value="Gal_Rha_Lectin_like_P113_rpt1"/>
    <property type="match status" value="1"/>
</dbReference>
<feature type="region of interest" description="Disordered" evidence="5">
    <location>
        <begin position="245"/>
        <end position="322"/>
    </location>
</feature>
<dbReference type="CDD" id="cd22848">
    <property type="entry name" value="Gal_Rha_Lectin_like-P113_rpt2"/>
    <property type="match status" value="1"/>
</dbReference>
<keyword evidence="7" id="KW-0732">Signal</keyword>
<feature type="compositionally biased region" description="Basic and acidic residues" evidence="5">
    <location>
        <begin position="887"/>
        <end position="900"/>
    </location>
</feature>
<dbReference type="PANTHER" id="PTHR45981">
    <property type="entry name" value="LD02310P"/>
    <property type="match status" value="1"/>
</dbReference>
<sequence>MKIPFFILHILLLQFLLCLIRCYVHNDVIKFGEENSLKCSQGNLYVLHCEVQCLNGNNEIIHKRCNDDIEKKCNGNNKCIYFFEYELRKKTQSFRNKNSIEISECVESEQNEVKTSTTCLLSNSFILDEAFIQYFFFIKNKNEEPVICKDGNINIKSALLHSPFCEIKLKDISEYIRKKCDNNKECLIDPLDVQKTLLNEEDPCYINNSYVSVNVVCNKEEEIGDESTESSSMKIQDSVFNEQDENVKGMGGSSQEMNSNKDQNKNQDNESDDDVNNNNNDDQDEQRNDGDVITSSMNKNEDNKDLEHGSSNDVNNNTDTLVNNKENKEFVLKEKSSLTSKINKELAHRTALFNKLADNISLLLNKKYDSFEIKDVLEDRYNEMKRDTNPDVYYIYLMDTLDIEKIEDINLEEVKMSLLAFLKETMNKIDTIEKKIEEFKNKYISLYNKVKTTMPELFDLNEDLVLLYNDFPFDNGMISSDIFFKYYPSEEIMDHEEMVKKGFITEDELRIVNDLEPLDNYRRRKRITELRKILVEKLRILYLEKNNLFNTQASCIKSYCYKNPLNLRTLEVLLKKNYYRLKENKDYDVVSSIIQHLDNVDANKKNKWLTHKRILKKLQVLIAEGYKRINEKEKDIDRRMAVYNALYEKAQSYNLQKLFNDSNDFLKKYAIMGNSFDDGDEVFGSQSSNFNIFDSNNNTDHNNEQEQPTQDDKLVNNNNDDVVSESNNENKDKTSDDATHKETEEKSDQEPSENIQEDNSDEKKHQENDENVEPIETASNVSEEANDENKDNMQTTTDEGSEELQQNDEDAESQTKENLKSEEQENEDSTDAEAIEKEEVETEEKEKEEQKDEQKDEQKEQDEEEDDEKENKDKSSETTNETVTNLEENKNEVKGEEHLQASEQAIQASDSSQKDDNKETEDKEEYVNANDDESSEEDTTTNETNKTVNGSSFFFAMSNALLVILLFLFIEFL</sequence>
<gene>
    <name evidence="8" type="primary">Pf113</name>
    <name evidence="8" type="ORF">PRCDC_1420000</name>
</gene>
<feature type="compositionally biased region" description="Acidic residues" evidence="5">
    <location>
        <begin position="922"/>
        <end position="940"/>
    </location>
</feature>
<evidence type="ECO:0000256" key="4">
    <source>
        <dbReference type="SAM" id="Coils"/>
    </source>
</evidence>
<feature type="chain" id="PRO_5001586838" evidence="7">
    <location>
        <begin position="23"/>
        <end position="973"/>
    </location>
</feature>
<feature type="transmembrane region" description="Helical" evidence="6">
    <location>
        <begin position="952"/>
        <end position="970"/>
    </location>
</feature>
<accession>A0A060S4U7</accession>
<feature type="compositionally biased region" description="Polar residues" evidence="5">
    <location>
        <begin position="901"/>
        <end position="911"/>
    </location>
</feature>
<name>A0A060S4U7_PLARE</name>
<feature type="compositionally biased region" description="Acidic residues" evidence="5">
    <location>
        <begin position="824"/>
        <end position="843"/>
    </location>
</feature>
<organism evidence="8 9">
    <name type="scientific">Plasmodium reichenowi</name>
    <dbReference type="NCBI Taxonomy" id="5854"/>
    <lineage>
        <taxon>Eukaryota</taxon>
        <taxon>Sar</taxon>
        <taxon>Alveolata</taxon>
        <taxon>Apicomplexa</taxon>
        <taxon>Aconoidasida</taxon>
        <taxon>Haemosporida</taxon>
        <taxon>Plasmodiidae</taxon>
        <taxon>Plasmodium</taxon>
        <taxon>Plasmodium (Laverania)</taxon>
    </lineage>
</organism>
<evidence type="ECO:0000256" key="1">
    <source>
        <dbReference type="ARBA" id="ARBA00004127"/>
    </source>
</evidence>
<keyword evidence="4" id="KW-0175">Coiled coil</keyword>
<evidence type="ECO:0000256" key="5">
    <source>
        <dbReference type="SAM" id="MobiDB-lite"/>
    </source>
</evidence>